<dbReference type="SUPFAM" id="SSF53335">
    <property type="entry name" value="S-adenosyl-L-methionine-dependent methyltransferases"/>
    <property type="match status" value="1"/>
</dbReference>
<dbReference type="EMBL" id="JAGTJR010000015">
    <property type="protein sequence ID" value="KAH7048225.1"/>
    <property type="molecule type" value="Genomic_DNA"/>
</dbReference>
<evidence type="ECO:0000259" key="4">
    <source>
        <dbReference type="Pfam" id="PF00891"/>
    </source>
</evidence>
<evidence type="ECO:0000256" key="2">
    <source>
        <dbReference type="ARBA" id="ARBA00022679"/>
    </source>
</evidence>
<name>A0ABQ8GB56_9PEZI</name>
<reference evidence="6 7" key="1">
    <citation type="journal article" date="2021" name="Nat. Commun.">
        <title>Genetic determinants of endophytism in the Arabidopsis root mycobiome.</title>
        <authorList>
            <person name="Mesny F."/>
            <person name="Miyauchi S."/>
            <person name="Thiergart T."/>
            <person name="Pickel B."/>
            <person name="Atanasova L."/>
            <person name="Karlsson M."/>
            <person name="Huettel B."/>
            <person name="Barry K.W."/>
            <person name="Haridas S."/>
            <person name="Chen C."/>
            <person name="Bauer D."/>
            <person name="Andreopoulos W."/>
            <person name="Pangilinan J."/>
            <person name="LaButti K."/>
            <person name="Riley R."/>
            <person name="Lipzen A."/>
            <person name="Clum A."/>
            <person name="Drula E."/>
            <person name="Henrissat B."/>
            <person name="Kohler A."/>
            <person name="Grigoriev I.V."/>
            <person name="Martin F.M."/>
            <person name="Hacquard S."/>
        </authorList>
    </citation>
    <scope>NUCLEOTIDE SEQUENCE [LARGE SCALE GENOMIC DNA]</scope>
    <source>
        <strain evidence="6 7">MPI-SDFR-AT-0080</strain>
    </source>
</reference>
<dbReference type="Proteomes" id="UP000774617">
    <property type="component" value="Unassembled WGS sequence"/>
</dbReference>
<keyword evidence="7" id="KW-1185">Reference proteome</keyword>
<dbReference type="InterPro" id="IPR001077">
    <property type="entry name" value="COMT_C"/>
</dbReference>
<keyword evidence="1" id="KW-0489">Methyltransferase</keyword>
<evidence type="ECO:0000259" key="5">
    <source>
        <dbReference type="Pfam" id="PF08100"/>
    </source>
</evidence>
<feature type="domain" description="O-methyltransferase dimerisation" evidence="5">
    <location>
        <begin position="68"/>
        <end position="143"/>
    </location>
</feature>
<dbReference type="InterPro" id="IPR016461">
    <property type="entry name" value="COMT-like"/>
</dbReference>
<proteinExistence type="predicted"/>
<dbReference type="Pfam" id="PF00891">
    <property type="entry name" value="Methyltransf_2"/>
    <property type="match status" value="1"/>
</dbReference>
<evidence type="ECO:0000313" key="6">
    <source>
        <dbReference type="EMBL" id="KAH7048225.1"/>
    </source>
</evidence>
<dbReference type="SUPFAM" id="SSF46785">
    <property type="entry name" value="Winged helix' DNA-binding domain"/>
    <property type="match status" value="1"/>
</dbReference>
<dbReference type="PANTHER" id="PTHR43712:SF2">
    <property type="entry name" value="O-METHYLTRANSFERASE CICE"/>
    <property type="match status" value="1"/>
</dbReference>
<dbReference type="PIRSF" id="PIRSF005739">
    <property type="entry name" value="O-mtase"/>
    <property type="match status" value="1"/>
</dbReference>
<feature type="domain" description="O-methyltransferase C-terminal" evidence="4">
    <location>
        <begin position="230"/>
        <end position="383"/>
    </location>
</feature>
<dbReference type="InterPro" id="IPR029063">
    <property type="entry name" value="SAM-dependent_MTases_sf"/>
</dbReference>
<keyword evidence="3" id="KW-0949">S-adenosyl-L-methionine</keyword>
<protein>
    <submittedName>
        <fullName evidence="6">O-methyltransferase-domain-containing protein</fullName>
    </submittedName>
</protein>
<gene>
    <name evidence="6" type="ORF">B0J12DRAFT_754978</name>
</gene>
<organism evidence="6 7">
    <name type="scientific">Macrophomina phaseolina</name>
    <dbReference type="NCBI Taxonomy" id="35725"/>
    <lineage>
        <taxon>Eukaryota</taxon>
        <taxon>Fungi</taxon>
        <taxon>Dikarya</taxon>
        <taxon>Ascomycota</taxon>
        <taxon>Pezizomycotina</taxon>
        <taxon>Dothideomycetes</taxon>
        <taxon>Dothideomycetes incertae sedis</taxon>
        <taxon>Botryosphaeriales</taxon>
        <taxon>Botryosphaeriaceae</taxon>
        <taxon>Macrophomina</taxon>
    </lineage>
</organism>
<dbReference type="Gene3D" id="3.40.50.150">
    <property type="entry name" value="Vaccinia Virus protein VP39"/>
    <property type="match status" value="1"/>
</dbReference>
<keyword evidence="2" id="KW-0808">Transferase</keyword>
<dbReference type="Pfam" id="PF08100">
    <property type="entry name" value="Dimerisation"/>
    <property type="match status" value="1"/>
</dbReference>
<dbReference type="PROSITE" id="PS51683">
    <property type="entry name" value="SAM_OMT_II"/>
    <property type="match status" value="1"/>
</dbReference>
<dbReference type="InterPro" id="IPR036388">
    <property type="entry name" value="WH-like_DNA-bd_sf"/>
</dbReference>
<dbReference type="Gene3D" id="1.10.10.10">
    <property type="entry name" value="Winged helix-like DNA-binding domain superfamily/Winged helix DNA-binding domain"/>
    <property type="match status" value="1"/>
</dbReference>
<sequence length="406" mass="45383">MSSESRNIDEQLSSLNSYLERACQILKTEEGVLPDLKVSRLADKSLDLVYEIGQMLDPGHLTLADNFLAYVPTKCLVGVVDLGIADKLQQAGPMQVAELADACGARADRLHQVLRVLCSNGIFAYDKATQTYRNNHTSTLITKDHWTQWHLWVTLYGNQFYDMARGIPAALKKDTVRTPAQVEYDTDMDVFTYFRTKGWDPLLHKTLGAGATAQAPGILADYPWEEVANETVMDIGGGGGALIALLLRGHKTMRGALFELPHIIDLAKPFFRPGGQYADIADRVPEENLVAGSFFEKIAPATVYTIKWTLHNWKRDDAIRILTNVRNALIPGPNSRLIVLESILDTTRSSRLARHGDMNMMIAANGLERTMEEWIDLADRSGWEIKRVHPLRNAWPCAIDLRPKTS</sequence>
<evidence type="ECO:0000313" key="7">
    <source>
        <dbReference type="Proteomes" id="UP000774617"/>
    </source>
</evidence>
<dbReference type="InterPro" id="IPR036390">
    <property type="entry name" value="WH_DNA-bd_sf"/>
</dbReference>
<evidence type="ECO:0000256" key="1">
    <source>
        <dbReference type="ARBA" id="ARBA00022603"/>
    </source>
</evidence>
<dbReference type="InterPro" id="IPR012967">
    <property type="entry name" value="COMT_dimerisation"/>
</dbReference>
<evidence type="ECO:0000256" key="3">
    <source>
        <dbReference type="ARBA" id="ARBA00022691"/>
    </source>
</evidence>
<accession>A0ABQ8GB56</accession>
<comment type="caution">
    <text evidence="6">The sequence shown here is derived from an EMBL/GenBank/DDBJ whole genome shotgun (WGS) entry which is preliminary data.</text>
</comment>
<dbReference type="PANTHER" id="PTHR43712">
    <property type="entry name" value="PUTATIVE (AFU_ORTHOLOGUE AFUA_4G14580)-RELATED"/>
    <property type="match status" value="1"/>
</dbReference>